<dbReference type="SUPFAM" id="SSF75304">
    <property type="entry name" value="Amidase signature (AS) enzymes"/>
    <property type="match status" value="1"/>
</dbReference>
<protein>
    <submittedName>
        <fullName evidence="3">Amidase</fullName>
    </submittedName>
</protein>
<proteinExistence type="inferred from homology"/>
<dbReference type="Pfam" id="PF01425">
    <property type="entry name" value="Amidase"/>
    <property type="match status" value="1"/>
</dbReference>
<dbReference type="PANTHER" id="PTHR11895:SF7">
    <property type="entry name" value="GLUTAMYL-TRNA(GLN) AMIDOTRANSFERASE SUBUNIT A, MITOCHONDRIAL"/>
    <property type="match status" value="1"/>
</dbReference>
<name>A0ABS1SPV2_9MICO</name>
<dbReference type="RefSeq" id="WP_202382320.1">
    <property type="nucleotide sequence ID" value="NZ_BAAAMA010000001.1"/>
</dbReference>
<keyword evidence="4" id="KW-1185">Reference proteome</keyword>
<dbReference type="Gene3D" id="3.90.1300.10">
    <property type="entry name" value="Amidase signature (AS) domain"/>
    <property type="match status" value="1"/>
</dbReference>
<evidence type="ECO:0000313" key="3">
    <source>
        <dbReference type="EMBL" id="MBL3690207.1"/>
    </source>
</evidence>
<comment type="caution">
    <text evidence="3">The sequence shown here is derived from an EMBL/GenBank/DDBJ whole genome shotgun (WGS) entry which is preliminary data.</text>
</comment>
<organism evidence="3 4">
    <name type="scientific">Leucobacter chromiireducens subsp. chromiireducens</name>
    <dbReference type="NCBI Taxonomy" id="660067"/>
    <lineage>
        <taxon>Bacteria</taxon>
        <taxon>Bacillati</taxon>
        <taxon>Actinomycetota</taxon>
        <taxon>Actinomycetes</taxon>
        <taxon>Micrococcales</taxon>
        <taxon>Microbacteriaceae</taxon>
        <taxon>Leucobacter</taxon>
    </lineage>
</organism>
<dbReference type="InterPro" id="IPR036928">
    <property type="entry name" value="AS_sf"/>
</dbReference>
<dbReference type="Proteomes" id="UP001646141">
    <property type="component" value="Unassembled WGS sequence"/>
</dbReference>
<dbReference type="InterPro" id="IPR000120">
    <property type="entry name" value="Amidase"/>
</dbReference>
<feature type="domain" description="Amidase" evidence="2">
    <location>
        <begin position="31"/>
        <end position="474"/>
    </location>
</feature>
<evidence type="ECO:0000256" key="1">
    <source>
        <dbReference type="ARBA" id="ARBA00009199"/>
    </source>
</evidence>
<reference evidence="3 4" key="1">
    <citation type="submission" date="2018-09" db="EMBL/GenBank/DDBJ databases">
        <title>Comparative genomics of Leucobacter spp.</title>
        <authorList>
            <person name="Reis A.C."/>
            <person name="Kolvenbach B.A."/>
            <person name="Corvini P.F.X."/>
            <person name="Nunes O.C."/>
        </authorList>
    </citation>
    <scope>NUCLEOTIDE SEQUENCE [LARGE SCALE GENOMIC DNA]</scope>
    <source>
        <strain evidence="3 4">L-1</strain>
    </source>
</reference>
<evidence type="ECO:0000313" key="4">
    <source>
        <dbReference type="Proteomes" id="UP001646141"/>
    </source>
</evidence>
<evidence type="ECO:0000259" key="2">
    <source>
        <dbReference type="Pfam" id="PF01425"/>
    </source>
</evidence>
<sequence length="495" mass="50460">MSLTASDQALTTLDAQAARALFRSGELRPSELLDATLERIAGANGDRESGINAFTEVLADEARAQAARADTQWAEARAAGVEPPALLGIPVATKEKHGIAGRTVSQGLAVHRGQLAAAHHPVVERVLGAGGIIHARTTSPEFSCATVTHSPEWGVTRNPWNLAASPGGSSGGAGAALAAGMATLATASDIAGSTRIPAGFTGTVGYKAPYGRIPGLPPLAGDWYRGDGPMARTVADTALFAGVLSGRHAVDHGSFGESRPPVPAGGLRGAAGVAGLRIGLSVELGDYPVAASVRANTERVAAALEAAGAVIVPVALPWTTERISATTFAHFGHILGPAMAEITAGTEDLLAAYTGQFIADAARASAGISLPQSLALDATLQAELASAMQGLDALLTPTQAVEMLDAAGDYLNGIDTVDSAGRTVHLAHYWEAHMTSPFNVANRCPVLSVPSGISSVGVPTGVQVVGHPFDEATVFEVGAAIEELTEMPEFPALNR</sequence>
<comment type="similarity">
    <text evidence="1">Belongs to the amidase family.</text>
</comment>
<accession>A0ABS1SPV2</accession>
<dbReference type="PANTHER" id="PTHR11895">
    <property type="entry name" value="TRANSAMIDASE"/>
    <property type="match status" value="1"/>
</dbReference>
<dbReference type="InterPro" id="IPR023631">
    <property type="entry name" value="Amidase_dom"/>
</dbReference>
<dbReference type="EMBL" id="QYAD01000003">
    <property type="protein sequence ID" value="MBL3690207.1"/>
    <property type="molecule type" value="Genomic_DNA"/>
</dbReference>
<gene>
    <name evidence="3" type="ORF">D3226_09570</name>
</gene>